<evidence type="ECO:0000256" key="6">
    <source>
        <dbReference type="ARBA" id="ARBA00022777"/>
    </source>
</evidence>
<keyword evidence="13" id="KW-1185">Reference proteome</keyword>
<dbReference type="RefSeq" id="WP_109357887.1">
    <property type="nucleotide sequence ID" value="NZ_QFRJ01000001.1"/>
</dbReference>
<feature type="active site" evidence="9">
    <location>
        <position position="132"/>
    </location>
</feature>
<keyword evidence="6 9" id="KW-0418">Kinase</keyword>
<evidence type="ECO:0000313" key="13">
    <source>
        <dbReference type="Proteomes" id="UP000245370"/>
    </source>
</evidence>
<dbReference type="HAMAP" id="MF_00061">
    <property type="entry name" value="IspE"/>
    <property type="match status" value="1"/>
</dbReference>
<reference evidence="12 13" key="1">
    <citation type="submission" date="2018-05" db="EMBL/GenBank/DDBJ databases">
        <title>Brumimicrobium oceani sp. nov., isolated from coastal sediment.</title>
        <authorList>
            <person name="Kou Y."/>
        </authorList>
    </citation>
    <scope>NUCLEOTIDE SEQUENCE [LARGE SCALE GENOMIC DNA]</scope>
    <source>
        <strain evidence="12 13">C305</strain>
    </source>
</reference>
<dbReference type="EMBL" id="QFRJ01000001">
    <property type="protein sequence ID" value="PWH86807.1"/>
    <property type="molecule type" value="Genomic_DNA"/>
</dbReference>
<evidence type="ECO:0000256" key="4">
    <source>
        <dbReference type="ARBA" id="ARBA00022679"/>
    </source>
</evidence>
<keyword evidence="9" id="KW-0414">Isoprene biosynthesis</keyword>
<feature type="domain" description="GHMP kinase N-terminal" evidence="10">
    <location>
        <begin position="63"/>
        <end position="137"/>
    </location>
</feature>
<dbReference type="GO" id="GO:0005524">
    <property type="term" value="F:ATP binding"/>
    <property type="evidence" value="ECO:0007669"/>
    <property type="project" value="UniProtKB-UniRule"/>
</dbReference>
<name>A0A2U2XGC9_9FLAO</name>
<evidence type="ECO:0000256" key="2">
    <source>
        <dbReference type="ARBA" id="ARBA00012052"/>
    </source>
</evidence>
<keyword evidence="5 9" id="KW-0547">Nucleotide-binding</keyword>
<proteinExistence type="inferred from homology"/>
<gene>
    <name evidence="9" type="primary">ispE</name>
    <name evidence="12" type="ORF">DIT68_00665</name>
</gene>
<sequence>MISFPICKINLGLSILAKRKDGYHEINSLMYPVPVKDVLEIVPADEFKFQSAGLPIPGETKNNLVLRAYELMQKEFNLPPVSIFLYKNIPMGGGLGGGSSNCAETLKVLNELFELGLSTKDLQKRAAKLGSDCAFFIASTPQIAKGRGEELSSFDLNLKGKTLVLVNNGTHISTADAYGRIIPQTPVTLLENVLNESMEDWKTSLINDFEAPTLLVYPELAKIKQELYDLGAIYSAMTGSGSTMFGIFDSVPALNGQFNFKNGFVEVVEL</sequence>
<dbReference type="Gene3D" id="3.30.70.890">
    <property type="entry name" value="GHMP kinase, C-terminal domain"/>
    <property type="match status" value="1"/>
</dbReference>
<dbReference type="UniPathway" id="UPA00056">
    <property type="reaction ID" value="UER00094"/>
</dbReference>
<dbReference type="EC" id="2.7.1.148" evidence="2 9"/>
<dbReference type="SUPFAM" id="SSF55060">
    <property type="entry name" value="GHMP Kinase, C-terminal domain"/>
    <property type="match status" value="1"/>
</dbReference>
<keyword evidence="7 9" id="KW-0067">ATP-binding</keyword>
<dbReference type="InterPro" id="IPR006204">
    <property type="entry name" value="GHMP_kinase_N_dom"/>
</dbReference>
<dbReference type="InterPro" id="IPR036554">
    <property type="entry name" value="GHMP_kinase_C_sf"/>
</dbReference>
<evidence type="ECO:0000256" key="9">
    <source>
        <dbReference type="HAMAP-Rule" id="MF_00061"/>
    </source>
</evidence>
<feature type="binding site" evidence="9">
    <location>
        <begin position="90"/>
        <end position="100"/>
    </location>
    <ligand>
        <name>ATP</name>
        <dbReference type="ChEBI" id="CHEBI:30616"/>
    </ligand>
</feature>
<dbReference type="InterPro" id="IPR020568">
    <property type="entry name" value="Ribosomal_Su5_D2-typ_SF"/>
</dbReference>
<comment type="similarity">
    <text evidence="1 9">Belongs to the GHMP kinase family. IspE subfamily.</text>
</comment>
<comment type="pathway">
    <text evidence="9">Isoprenoid biosynthesis; isopentenyl diphosphate biosynthesis via DXP pathway; isopentenyl diphosphate from 1-deoxy-D-xylulose 5-phosphate: step 3/6.</text>
</comment>
<comment type="caution">
    <text evidence="12">The sequence shown here is derived from an EMBL/GenBank/DDBJ whole genome shotgun (WGS) entry which is preliminary data.</text>
</comment>
<dbReference type="Proteomes" id="UP000245370">
    <property type="component" value="Unassembled WGS sequence"/>
</dbReference>
<dbReference type="GO" id="GO:0050515">
    <property type="term" value="F:4-(cytidine 5'-diphospho)-2-C-methyl-D-erythritol kinase activity"/>
    <property type="evidence" value="ECO:0007669"/>
    <property type="project" value="UniProtKB-UniRule"/>
</dbReference>
<dbReference type="GO" id="GO:0016114">
    <property type="term" value="P:terpenoid biosynthetic process"/>
    <property type="evidence" value="ECO:0007669"/>
    <property type="project" value="UniProtKB-UniRule"/>
</dbReference>
<evidence type="ECO:0000313" key="12">
    <source>
        <dbReference type="EMBL" id="PWH86807.1"/>
    </source>
</evidence>
<dbReference type="InterPro" id="IPR013750">
    <property type="entry name" value="GHMP_kinase_C_dom"/>
</dbReference>
<dbReference type="PIRSF" id="PIRSF010376">
    <property type="entry name" value="IspE"/>
    <property type="match status" value="1"/>
</dbReference>
<dbReference type="Gene3D" id="3.30.230.10">
    <property type="match status" value="1"/>
</dbReference>
<reference evidence="12 13" key="2">
    <citation type="submission" date="2018-05" db="EMBL/GenBank/DDBJ databases">
        <authorList>
            <person name="Lanie J.A."/>
            <person name="Ng W.-L."/>
            <person name="Kazmierczak K.M."/>
            <person name="Andrzejewski T.M."/>
            <person name="Davidsen T.M."/>
            <person name="Wayne K.J."/>
            <person name="Tettelin H."/>
            <person name="Glass J.I."/>
            <person name="Rusch D."/>
            <person name="Podicherti R."/>
            <person name="Tsui H.-C.T."/>
            <person name="Winkler M.E."/>
        </authorList>
    </citation>
    <scope>NUCLEOTIDE SEQUENCE [LARGE SCALE GENOMIC DNA]</scope>
    <source>
        <strain evidence="12 13">C305</strain>
    </source>
</reference>
<comment type="catalytic activity">
    <reaction evidence="9">
        <text>4-CDP-2-C-methyl-D-erythritol + ATP = 4-CDP-2-C-methyl-D-erythritol 2-phosphate + ADP + H(+)</text>
        <dbReference type="Rhea" id="RHEA:18437"/>
        <dbReference type="ChEBI" id="CHEBI:15378"/>
        <dbReference type="ChEBI" id="CHEBI:30616"/>
        <dbReference type="ChEBI" id="CHEBI:57823"/>
        <dbReference type="ChEBI" id="CHEBI:57919"/>
        <dbReference type="ChEBI" id="CHEBI:456216"/>
        <dbReference type="EC" id="2.7.1.148"/>
    </reaction>
</comment>
<feature type="active site" evidence="9">
    <location>
        <position position="8"/>
    </location>
</feature>
<evidence type="ECO:0000256" key="8">
    <source>
        <dbReference type="ARBA" id="ARBA00032554"/>
    </source>
</evidence>
<feature type="domain" description="GHMP kinase C-terminal" evidence="11">
    <location>
        <begin position="194"/>
        <end position="250"/>
    </location>
</feature>
<evidence type="ECO:0000259" key="11">
    <source>
        <dbReference type="Pfam" id="PF08544"/>
    </source>
</evidence>
<evidence type="ECO:0000256" key="1">
    <source>
        <dbReference type="ARBA" id="ARBA00009684"/>
    </source>
</evidence>
<evidence type="ECO:0000259" key="10">
    <source>
        <dbReference type="Pfam" id="PF00288"/>
    </source>
</evidence>
<dbReference type="InterPro" id="IPR014721">
    <property type="entry name" value="Ribsml_uS5_D2-typ_fold_subgr"/>
</dbReference>
<dbReference type="GO" id="GO:0019288">
    <property type="term" value="P:isopentenyl diphosphate biosynthetic process, methylerythritol 4-phosphate pathway"/>
    <property type="evidence" value="ECO:0007669"/>
    <property type="project" value="UniProtKB-UniRule"/>
</dbReference>
<dbReference type="PANTHER" id="PTHR43527:SF2">
    <property type="entry name" value="4-DIPHOSPHOCYTIDYL-2-C-METHYL-D-ERYTHRITOL KINASE, CHLOROPLASTIC"/>
    <property type="match status" value="1"/>
</dbReference>
<evidence type="ECO:0000256" key="5">
    <source>
        <dbReference type="ARBA" id="ARBA00022741"/>
    </source>
</evidence>
<dbReference type="AlphaFoldDB" id="A0A2U2XGC9"/>
<comment type="function">
    <text evidence="9">Catalyzes the phosphorylation of the position 2 hydroxy group of 4-diphosphocytidyl-2C-methyl-D-erythritol.</text>
</comment>
<dbReference type="PANTHER" id="PTHR43527">
    <property type="entry name" value="4-DIPHOSPHOCYTIDYL-2-C-METHYL-D-ERYTHRITOL KINASE, CHLOROPLASTIC"/>
    <property type="match status" value="1"/>
</dbReference>
<keyword evidence="4 9" id="KW-0808">Transferase</keyword>
<accession>A0A2U2XGC9</accession>
<organism evidence="12 13">
    <name type="scientific">Brumimicrobium oceani</name>
    <dbReference type="NCBI Taxonomy" id="2100725"/>
    <lineage>
        <taxon>Bacteria</taxon>
        <taxon>Pseudomonadati</taxon>
        <taxon>Bacteroidota</taxon>
        <taxon>Flavobacteriia</taxon>
        <taxon>Flavobacteriales</taxon>
        <taxon>Crocinitomicaceae</taxon>
        <taxon>Brumimicrobium</taxon>
    </lineage>
</organism>
<dbReference type="Pfam" id="PF00288">
    <property type="entry name" value="GHMP_kinases_N"/>
    <property type="match status" value="1"/>
</dbReference>
<dbReference type="NCBIfam" id="TIGR00154">
    <property type="entry name" value="ispE"/>
    <property type="match status" value="1"/>
</dbReference>
<dbReference type="OrthoDB" id="9809438at2"/>
<evidence type="ECO:0000256" key="3">
    <source>
        <dbReference type="ARBA" id="ARBA00017473"/>
    </source>
</evidence>
<dbReference type="Pfam" id="PF08544">
    <property type="entry name" value="GHMP_kinases_C"/>
    <property type="match status" value="1"/>
</dbReference>
<protein>
    <recommendedName>
        <fullName evidence="3 9">4-diphosphocytidyl-2-C-methyl-D-erythritol kinase</fullName>
        <shortName evidence="9">CMK</shortName>
        <ecNumber evidence="2 9">2.7.1.148</ecNumber>
    </recommendedName>
    <alternativeName>
        <fullName evidence="8 9">4-(cytidine-5'-diphospho)-2-C-methyl-D-erythritol kinase</fullName>
    </alternativeName>
</protein>
<evidence type="ECO:0000256" key="7">
    <source>
        <dbReference type="ARBA" id="ARBA00022840"/>
    </source>
</evidence>
<dbReference type="SUPFAM" id="SSF54211">
    <property type="entry name" value="Ribosomal protein S5 domain 2-like"/>
    <property type="match status" value="1"/>
</dbReference>
<dbReference type="InterPro" id="IPR004424">
    <property type="entry name" value="IspE"/>
</dbReference>